<dbReference type="NCBIfam" id="TIGR03619">
    <property type="entry name" value="F420_Rv2161c"/>
    <property type="match status" value="1"/>
</dbReference>
<dbReference type="InterPro" id="IPR036661">
    <property type="entry name" value="Luciferase-like_sf"/>
</dbReference>
<dbReference type="PATRIC" id="fig|1227494.3.peg.188"/>
<evidence type="ECO:0000256" key="2">
    <source>
        <dbReference type="ARBA" id="ARBA00022643"/>
    </source>
</evidence>
<dbReference type="eggNOG" id="arCOG02410">
    <property type="taxonomic scope" value="Archaea"/>
</dbReference>
<keyword evidence="3" id="KW-0560">Oxidoreductase</keyword>
<dbReference type="Pfam" id="PF00296">
    <property type="entry name" value="Bac_luciferase"/>
    <property type="match status" value="1"/>
</dbReference>
<dbReference type="InterPro" id="IPR019921">
    <property type="entry name" value="Lucif-like_OxRdtase_Rv2161c"/>
</dbReference>
<dbReference type="PANTHER" id="PTHR42847:SF4">
    <property type="entry name" value="ALKANESULFONATE MONOOXYGENASE-RELATED"/>
    <property type="match status" value="1"/>
</dbReference>
<feature type="domain" description="Luciferase-like" evidence="5">
    <location>
        <begin position="14"/>
        <end position="269"/>
    </location>
</feature>
<keyword evidence="1" id="KW-0285">Flavoprotein</keyword>
<sequence>MEIGTVLPQLEIGNDPETIADYAHRVETSGYEHVLAYDHVLGVNPDREGWDGPYDYESTFHEPLTTFSYLAGRTDELTFMTGILVLPQRQTALVAKQAAQLDLFTDGRFRMGVGVGWNEPEYVGLGADFSRRGQRIEEQVEVLRRLWTDDLVEFEGEFHELPDAGIRPLPVQRPIPLWMGGMAEPVKRRVARLADGWIPQFQPGDEAEDHLADLYEYAEDAGRDPDEIGLNGRLYAVPGEEDEWIDRAQAWRDLGADFLSITTMYQGLEGEEHAAHLERVAAVLAEAGLL</sequence>
<keyword evidence="2" id="KW-0288">FMN</keyword>
<dbReference type="RefSeq" id="WP_007107604.1">
    <property type="nucleotide sequence ID" value="NZ_AOIK01000003.1"/>
</dbReference>
<proteinExistence type="predicted"/>
<gene>
    <name evidence="6" type="ORF">C485_01000</name>
</gene>
<keyword evidence="7" id="KW-1185">Reference proteome</keyword>
<dbReference type="InterPro" id="IPR050172">
    <property type="entry name" value="SsuD_RutA_monooxygenase"/>
</dbReference>
<keyword evidence="4 6" id="KW-0503">Monooxygenase</keyword>
<evidence type="ECO:0000256" key="4">
    <source>
        <dbReference type="ARBA" id="ARBA00023033"/>
    </source>
</evidence>
<name>M0A142_NATA2</name>
<dbReference type="InterPro" id="IPR011251">
    <property type="entry name" value="Luciferase-like_dom"/>
</dbReference>
<dbReference type="Gene3D" id="3.20.20.30">
    <property type="entry name" value="Luciferase-like domain"/>
    <property type="match status" value="1"/>
</dbReference>
<dbReference type="AlphaFoldDB" id="M0A142"/>
<evidence type="ECO:0000259" key="5">
    <source>
        <dbReference type="Pfam" id="PF00296"/>
    </source>
</evidence>
<comment type="caution">
    <text evidence="6">The sequence shown here is derived from an EMBL/GenBank/DDBJ whole genome shotgun (WGS) entry which is preliminary data.</text>
</comment>
<evidence type="ECO:0000313" key="6">
    <source>
        <dbReference type="EMBL" id="ELY91562.1"/>
    </source>
</evidence>
<dbReference type="Proteomes" id="UP000011511">
    <property type="component" value="Unassembled WGS sequence"/>
</dbReference>
<dbReference type="GO" id="GO:0046306">
    <property type="term" value="P:alkanesulfonate catabolic process"/>
    <property type="evidence" value="ECO:0007669"/>
    <property type="project" value="TreeGrafter"/>
</dbReference>
<dbReference type="GO" id="GO:0008726">
    <property type="term" value="F:alkanesulfonate monooxygenase activity"/>
    <property type="evidence" value="ECO:0007669"/>
    <property type="project" value="TreeGrafter"/>
</dbReference>
<accession>M0A142</accession>
<organism evidence="6 7">
    <name type="scientific">Natrinema altunense (strain JCM 12890 / CGMCC 1.3731 / AJ2)</name>
    <dbReference type="NCBI Taxonomy" id="1227494"/>
    <lineage>
        <taxon>Archaea</taxon>
        <taxon>Methanobacteriati</taxon>
        <taxon>Methanobacteriota</taxon>
        <taxon>Stenosarchaea group</taxon>
        <taxon>Halobacteria</taxon>
        <taxon>Halobacteriales</taxon>
        <taxon>Natrialbaceae</taxon>
        <taxon>Natrinema</taxon>
    </lineage>
</organism>
<evidence type="ECO:0000313" key="7">
    <source>
        <dbReference type="Proteomes" id="UP000011511"/>
    </source>
</evidence>
<evidence type="ECO:0000256" key="1">
    <source>
        <dbReference type="ARBA" id="ARBA00022630"/>
    </source>
</evidence>
<reference evidence="6 7" key="1">
    <citation type="journal article" date="2014" name="PLoS Genet.">
        <title>Phylogenetically driven sequencing of extremely halophilic archaea reveals strategies for static and dynamic osmo-response.</title>
        <authorList>
            <person name="Becker E.A."/>
            <person name="Seitzer P.M."/>
            <person name="Tritt A."/>
            <person name="Larsen D."/>
            <person name="Krusor M."/>
            <person name="Yao A.I."/>
            <person name="Wu D."/>
            <person name="Madern D."/>
            <person name="Eisen J.A."/>
            <person name="Darling A.E."/>
            <person name="Facciotti M.T."/>
        </authorList>
    </citation>
    <scope>NUCLEOTIDE SEQUENCE [LARGE SCALE GENOMIC DNA]</scope>
    <source>
        <strain evidence="6 7">JCM 12890</strain>
    </source>
</reference>
<dbReference type="PANTHER" id="PTHR42847">
    <property type="entry name" value="ALKANESULFONATE MONOOXYGENASE"/>
    <property type="match status" value="1"/>
</dbReference>
<dbReference type="SUPFAM" id="SSF51679">
    <property type="entry name" value="Bacterial luciferase-like"/>
    <property type="match status" value="1"/>
</dbReference>
<dbReference type="EMBL" id="AOIK01000003">
    <property type="protein sequence ID" value="ELY91562.1"/>
    <property type="molecule type" value="Genomic_DNA"/>
</dbReference>
<protein>
    <submittedName>
        <fullName evidence="6">Luciferase-like monooxygenase</fullName>
    </submittedName>
</protein>
<evidence type="ECO:0000256" key="3">
    <source>
        <dbReference type="ARBA" id="ARBA00023002"/>
    </source>
</evidence>